<organism evidence="1 2">
    <name type="scientific">Acidithiobacillus montserratensis</name>
    <dbReference type="NCBI Taxonomy" id="2729135"/>
    <lineage>
        <taxon>Bacteria</taxon>
        <taxon>Pseudomonadati</taxon>
        <taxon>Pseudomonadota</taxon>
        <taxon>Acidithiobacillia</taxon>
        <taxon>Acidithiobacillales</taxon>
        <taxon>Acidithiobacillaceae</taxon>
        <taxon>Acidithiobacillus</taxon>
    </lineage>
</organism>
<protein>
    <submittedName>
        <fullName evidence="1">DUF3820 family protein</fullName>
    </submittedName>
</protein>
<reference evidence="1 2" key="1">
    <citation type="journal article" date="2021" name="ISME J.">
        <title>Genomic evolution of the class Acidithiobacillia: deep-branching Proteobacteria living in extreme acidic conditions.</title>
        <authorList>
            <person name="Moya-Beltran A."/>
            <person name="Beard S."/>
            <person name="Rojas-Villalobos C."/>
            <person name="Issotta F."/>
            <person name="Gallardo Y."/>
            <person name="Ulloa R."/>
            <person name="Giaveno A."/>
            <person name="Degli Esposti M."/>
            <person name="Johnson D.B."/>
            <person name="Quatrini R."/>
        </authorList>
    </citation>
    <scope>NUCLEOTIDE SEQUENCE [LARGE SCALE GENOMIC DNA]</scope>
    <source>
        <strain evidence="1 2">GG1-14</strain>
    </source>
</reference>
<evidence type="ECO:0000313" key="1">
    <source>
        <dbReference type="EMBL" id="XRI74602.1"/>
    </source>
</evidence>
<dbReference type="Proteomes" id="UP001195965">
    <property type="component" value="Chromosome"/>
</dbReference>
<name>A0ACD5HIY5_9PROT</name>
<gene>
    <name evidence="1" type="ORF">HHS34_005270</name>
</gene>
<accession>A0ACD5HIY5</accession>
<evidence type="ECO:0000313" key="2">
    <source>
        <dbReference type="Proteomes" id="UP001195965"/>
    </source>
</evidence>
<proteinExistence type="predicted"/>
<dbReference type="EMBL" id="CP127526">
    <property type="protein sequence ID" value="XRI74602.1"/>
    <property type="molecule type" value="Genomic_DNA"/>
</dbReference>
<keyword evidence="2" id="KW-1185">Reference proteome</keyword>
<sequence>MPQTIIIDTETTGRNEPQAVEIAWIAPNTPAQLQTVADFQQRYLPDKPIEFGAMATHHILPADLEGCPSPSDFALPPDTAYIIGHNIDYDWQVIGSPDVRRICTLAMARRIWPNTDSHSLSALTYFLATDLDKARRAIQNAHSAWHDIHFTRDLLACILKEHPVDSWDELWHFSEDCRIPTHMPFGKHRGVPIPDLPADYVAWARRNLPDMDPYLRTALNRAFPSA</sequence>